<keyword evidence="3" id="KW-1185">Reference proteome</keyword>
<keyword evidence="1" id="KW-1133">Transmembrane helix</keyword>
<reference evidence="2 3" key="1">
    <citation type="submission" date="2022-08" db="EMBL/GenBank/DDBJ databases">
        <title>novel species in genus Aeromicrobium.</title>
        <authorList>
            <person name="Ye L."/>
        </authorList>
    </citation>
    <scope>NUCLEOTIDE SEQUENCE [LARGE SCALE GENOMIC DNA]</scope>
    <source>
        <strain evidence="3">zg-Y1379</strain>
    </source>
</reference>
<dbReference type="RefSeq" id="WP_232403665.1">
    <property type="nucleotide sequence ID" value="NZ_CP102173.1"/>
</dbReference>
<gene>
    <name evidence="2" type="ORF">NQV15_17115</name>
</gene>
<protein>
    <submittedName>
        <fullName evidence="2">Uncharacterized protein</fullName>
    </submittedName>
</protein>
<keyword evidence="1" id="KW-0472">Membrane</keyword>
<sequence>MGALVVLAIVAFLAGAVLLDWDDRVQDAVAGAAERSAGRGLLALLAWFLATCAGLAVCTVVMRTAADQGTAAGAAAMAATLFAFGGIGMSFTLTRGGVVSPSASEFRRGRRIAMGTSRLVTIVGGILGLVLVGLAVGAVTFGLARL</sequence>
<organism evidence="2 3">
    <name type="scientific">Aeromicrobium wangtongii</name>
    <dbReference type="NCBI Taxonomy" id="2969247"/>
    <lineage>
        <taxon>Bacteria</taxon>
        <taxon>Bacillati</taxon>
        <taxon>Actinomycetota</taxon>
        <taxon>Actinomycetes</taxon>
        <taxon>Propionibacteriales</taxon>
        <taxon>Nocardioidaceae</taxon>
        <taxon>Aeromicrobium</taxon>
    </lineage>
</organism>
<evidence type="ECO:0000256" key="1">
    <source>
        <dbReference type="SAM" id="Phobius"/>
    </source>
</evidence>
<name>A0ABY5M7V9_9ACTN</name>
<feature type="transmembrane region" description="Helical" evidence="1">
    <location>
        <begin position="119"/>
        <end position="144"/>
    </location>
</feature>
<evidence type="ECO:0000313" key="2">
    <source>
        <dbReference type="EMBL" id="UUP13547.1"/>
    </source>
</evidence>
<feature type="transmembrane region" description="Helical" evidence="1">
    <location>
        <begin position="74"/>
        <end position="99"/>
    </location>
</feature>
<dbReference type="EMBL" id="CP102173">
    <property type="protein sequence ID" value="UUP13547.1"/>
    <property type="molecule type" value="Genomic_DNA"/>
</dbReference>
<feature type="transmembrane region" description="Helical" evidence="1">
    <location>
        <begin position="43"/>
        <end position="62"/>
    </location>
</feature>
<proteinExistence type="predicted"/>
<keyword evidence="1" id="KW-0812">Transmembrane</keyword>
<evidence type="ECO:0000313" key="3">
    <source>
        <dbReference type="Proteomes" id="UP001316184"/>
    </source>
</evidence>
<dbReference type="Proteomes" id="UP001316184">
    <property type="component" value="Chromosome"/>
</dbReference>
<accession>A0ABY5M7V9</accession>